<evidence type="ECO:0000313" key="1">
    <source>
        <dbReference type="EMBL" id="PLR27949.1"/>
    </source>
</evidence>
<evidence type="ECO:0000313" key="2">
    <source>
        <dbReference type="Proteomes" id="UP000234479"/>
    </source>
</evidence>
<comment type="caution">
    <text evidence="1">The sequence shown here is derived from an EMBL/GenBank/DDBJ whole genome shotgun (WGS) entry which is preliminary data.</text>
</comment>
<reference evidence="1 2" key="1">
    <citation type="submission" date="2017-12" db="EMBL/GenBank/DDBJ databases">
        <title>The genome sequence of Caulobacter sp. 410.</title>
        <authorList>
            <person name="Gao J."/>
            <person name="Mao X."/>
            <person name="Sun J."/>
        </authorList>
    </citation>
    <scope>NUCLEOTIDE SEQUENCE [LARGE SCALE GENOMIC DNA]</scope>
    <source>
        <strain evidence="1 2">410</strain>
    </source>
</reference>
<protein>
    <recommendedName>
        <fullName evidence="3">Spore coat protein U domain-containing protein</fullName>
    </recommendedName>
</protein>
<sequence>MALAGDPGTVIIDYNPFASGPSTGALDLKFKNQGGADCDLRLTLTSENGAIADDLSLGGVGIRLRPRELSGLRASDVKPGAFIFLVPKDSTAEAQFDAAITADAVPEAGTYTSDLKLLVEDVDGNTLLPSIPIRVQLVSTPRAQLNLAGAAGVFGSGSSVEVVDFGEAVTGATRNIFVQVRANAPSTLTIKSQHGGIMRRLGDVVTDSTVPYAIELEGAPIDLADTWSRAIDPPRTLAGASLPMLFKLGTVTGQMAGRYQDVVTIDISPN</sequence>
<name>A0A2N5DPH0_9CAUL</name>
<dbReference type="AlphaFoldDB" id="A0A2N5DPH0"/>
<gene>
    <name evidence="1" type="ORF">SGCZBJ_06265</name>
</gene>
<proteinExistence type="predicted"/>
<keyword evidence="2" id="KW-1185">Reference proteome</keyword>
<dbReference type="EMBL" id="PJRS01000011">
    <property type="protein sequence ID" value="PLR27949.1"/>
    <property type="molecule type" value="Genomic_DNA"/>
</dbReference>
<accession>A0A2N5DPH0</accession>
<dbReference type="Proteomes" id="UP000234479">
    <property type="component" value="Unassembled WGS sequence"/>
</dbReference>
<evidence type="ECO:0008006" key="3">
    <source>
        <dbReference type="Google" id="ProtNLM"/>
    </source>
</evidence>
<organism evidence="1 2">
    <name type="scientific">Caulobacter zeae</name>
    <dbReference type="NCBI Taxonomy" id="2055137"/>
    <lineage>
        <taxon>Bacteria</taxon>
        <taxon>Pseudomonadati</taxon>
        <taxon>Pseudomonadota</taxon>
        <taxon>Alphaproteobacteria</taxon>
        <taxon>Caulobacterales</taxon>
        <taxon>Caulobacteraceae</taxon>
        <taxon>Caulobacter</taxon>
    </lineage>
</organism>